<keyword evidence="5" id="KW-1185">Reference proteome</keyword>
<comment type="similarity">
    <text evidence="1">Belongs to the type-B carboxylesterase/lipase family.</text>
</comment>
<dbReference type="AlphaFoldDB" id="A0AAD5VTH3"/>
<dbReference type="EMBL" id="JANIEX010000351">
    <property type="protein sequence ID" value="KAJ3568347.1"/>
    <property type="molecule type" value="Genomic_DNA"/>
</dbReference>
<organism evidence="4 5">
    <name type="scientific">Leucocoprinus birnbaumii</name>
    <dbReference type="NCBI Taxonomy" id="56174"/>
    <lineage>
        <taxon>Eukaryota</taxon>
        <taxon>Fungi</taxon>
        <taxon>Dikarya</taxon>
        <taxon>Basidiomycota</taxon>
        <taxon>Agaricomycotina</taxon>
        <taxon>Agaricomycetes</taxon>
        <taxon>Agaricomycetidae</taxon>
        <taxon>Agaricales</taxon>
        <taxon>Agaricineae</taxon>
        <taxon>Agaricaceae</taxon>
        <taxon>Leucocoprinus</taxon>
    </lineage>
</organism>
<dbReference type="PROSITE" id="PS00122">
    <property type="entry name" value="CARBOXYLESTERASE_B_1"/>
    <property type="match status" value="2"/>
</dbReference>
<dbReference type="SUPFAM" id="SSF53474">
    <property type="entry name" value="alpha/beta-Hydrolases"/>
    <property type="match status" value="2"/>
</dbReference>
<dbReference type="InterPro" id="IPR019826">
    <property type="entry name" value="Carboxylesterase_B_AS"/>
</dbReference>
<dbReference type="Proteomes" id="UP001213000">
    <property type="component" value="Unassembled WGS sequence"/>
</dbReference>
<proteinExistence type="inferred from homology"/>
<evidence type="ECO:0000313" key="4">
    <source>
        <dbReference type="EMBL" id="KAJ3568347.1"/>
    </source>
</evidence>
<protein>
    <recommendedName>
        <fullName evidence="3">Carboxylesterase type B domain-containing protein</fullName>
    </recommendedName>
</protein>
<evidence type="ECO:0000259" key="3">
    <source>
        <dbReference type="Pfam" id="PF00135"/>
    </source>
</evidence>
<reference evidence="4" key="1">
    <citation type="submission" date="2022-07" db="EMBL/GenBank/DDBJ databases">
        <title>Genome Sequence of Leucocoprinus birnbaumii.</title>
        <authorList>
            <person name="Buettner E."/>
        </authorList>
    </citation>
    <scope>NUCLEOTIDE SEQUENCE</scope>
    <source>
        <strain evidence="4">VT141</strain>
    </source>
</reference>
<gene>
    <name evidence="4" type="ORF">NP233_g5780</name>
</gene>
<dbReference type="PANTHER" id="PTHR11559">
    <property type="entry name" value="CARBOXYLESTERASE"/>
    <property type="match status" value="1"/>
</dbReference>
<dbReference type="Pfam" id="PF00135">
    <property type="entry name" value="COesterase"/>
    <property type="match status" value="2"/>
</dbReference>
<name>A0AAD5VTH3_9AGAR</name>
<comment type="caution">
    <text evidence="4">The sequence shown here is derived from an EMBL/GenBank/DDBJ whole genome shotgun (WGS) entry which is preliminary data.</text>
</comment>
<sequence length="1181" mass="128798">MLFGNFLNLATNLATRLAFSQQPLISEVAEQTLPPHGNVVDLGYAKYLGNQTITWPNAVAYLGLPFAEPPLGDLRWRAPVPLNQARVAKETRGNVVDATYYPDFCIQGSHGSGDHGGAGAEDCLKVNVYAPAGAKPGDDLPVVVYMHGGGYVFGNPASWPFDHWVNQSPNVIAVVIYYRLNGFGFLSTPDFVNGEHGDLNVGFLDQIEGLQWIQDHIHKFGGDPSKVTITGESGGGSAIELHLVAYDGKTDLFRGAIAQSPYRTPVPQPEQQQALFDAFVNKAGCGSGDINAKMSCMRSASVSTLAFAQDYATSTVKGYNTFHPVVDGKSLTDYPTRLIQKGIFKKVPLIVGATSNETSPGSQGIHDHAKGYFPSISDESIQRLEDAYPLSDFASEELRQQRLCSDYSFSATRAFMASEWNKAGIPSWTYRYNQPDPADGGGAAHGAENYMMFRGVHTSLNGTYSFAKHNTADIAFSHELIAYWVSFARDLNPNTYKVDRAPVWPGYSVHGRHRIVLEEPVAGSDVESVSGSYIEIESEKDAKRCYLIAERDPCERHFVDIINDDPMFMMLSTKPRPSFLVSKTNRSLRTKRGPSSHLSNDLPKAAVLEASMLGSIIRGFQGSLAERNMIIPNIFLLAVWLAFQRLTSASPFSTSATPGQNVVDLGYVKYLGNRTATWPNSVTYLGIPYAEPPLGDRRYRAPLPLDTARIAREAGGSVVDARAYPDFCIQGAISADDHGGAGSEDCLKINVYTPAGTKPNAKLPVLAYIHGGGYVYGNPANWPFEHWIQQSPNVVIVSIYYRLDSFGFLSTPGLQDGKLGDLNAGFSDQIEALRWVQKYIDKFGGDPERVTINGQSAGGSSVELHLVASSGKERLFSGGIGQSVTRTPVPTPEQQRPLFDAFTQGAGCGSGSLADKMACLRSASISSLAIAQDNASATLTGYHSFHPVVDKKIITDYPTRLIQKGKFRKVPIIMGSTTNETHARGPTIPDALHSYFPSISDKSITTLEKAYPLSAFPSADLRQQILTGDVSFRCSRAIMASAWDAAGVKAYTYRYNQPDPATSSPETGHSAENYMMFRGTHTGINGTTAFSTFNPSEITFSEELIAYWLSFVRTFDPSIHKLARAPVWREYTARRRNRIVLNEAPEGADVDSVSGSHMEVEEEDAAERCQVVAGLVDEMED</sequence>
<accession>A0AAD5VTH3</accession>
<evidence type="ECO:0000313" key="5">
    <source>
        <dbReference type="Proteomes" id="UP001213000"/>
    </source>
</evidence>
<dbReference type="GO" id="GO:0016787">
    <property type="term" value="F:hydrolase activity"/>
    <property type="evidence" value="ECO:0007669"/>
    <property type="project" value="UniProtKB-KW"/>
</dbReference>
<dbReference type="InterPro" id="IPR050309">
    <property type="entry name" value="Type-B_Carboxylest/Lipase"/>
</dbReference>
<feature type="domain" description="Carboxylesterase type B" evidence="3">
    <location>
        <begin position="672"/>
        <end position="1146"/>
    </location>
</feature>
<keyword evidence="2" id="KW-0378">Hydrolase</keyword>
<evidence type="ECO:0000256" key="1">
    <source>
        <dbReference type="ARBA" id="ARBA00005964"/>
    </source>
</evidence>
<evidence type="ECO:0000256" key="2">
    <source>
        <dbReference type="ARBA" id="ARBA00022801"/>
    </source>
</evidence>
<dbReference type="Gene3D" id="3.40.50.1820">
    <property type="entry name" value="alpha/beta hydrolase"/>
    <property type="match status" value="2"/>
</dbReference>
<dbReference type="InterPro" id="IPR002018">
    <property type="entry name" value="CarbesteraseB"/>
</dbReference>
<dbReference type="InterPro" id="IPR029058">
    <property type="entry name" value="AB_hydrolase_fold"/>
</dbReference>
<feature type="domain" description="Carboxylesterase type B" evidence="3">
    <location>
        <begin position="40"/>
        <end position="508"/>
    </location>
</feature>